<dbReference type="Proteomes" id="UP001153328">
    <property type="component" value="Unassembled WGS sequence"/>
</dbReference>
<proteinExistence type="predicted"/>
<keyword evidence="2" id="KW-0238">DNA-binding</keyword>
<dbReference type="PANTHER" id="PTHR36511">
    <property type="entry name" value="MERR FAMILY BACTERIAL REGULATORY PROTEIN"/>
    <property type="match status" value="1"/>
</dbReference>
<feature type="compositionally biased region" description="Low complexity" evidence="4">
    <location>
        <begin position="142"/>
        <end position="178"/>
    </location>
</feature>
<dbReference type="NCBIfam" id="NF047542">
    <property type="entry name" value="telomere_Tap"/>
    <property type="match status" value="1"/>
</dbReference>
<feature type="compositionally biased region" description="Low complexity" evidence="4">
    <location>
        <begin position="119"/>
        <end position="130"/>
    </location>
</feature>
<dbReference type="GO" id="GO:0003677">
    <property type="term" value="F:DNA binding"/>
    <property type="evidence" value="ECO:0007669"/>
    <property type="project" value="UniProtKB-KW"/>
</dbReference>
<evidence type="ECO:0000256" key="1">
    <source>
        <dbReference type="ARBA" id="ARBA00023015"/>
    </source>
</evidence>
<accession>A0A9W4H7X5</accession>
<dbReference type="InterPro" id="IPR001387">
    <property type="entry name" value="Cro/C1-type_HTH"/>
</dbReference>
<evidence type="ECO:0000313" key="7">
    <source>
        <dbReference type="Proteomes" id="UP001153328"/>
    </source>
</evidence>
<feature type="region of interest" description="Disordered" evidence="4">
    <location>
        <begin position="106"/>
        <end position="203"/>
    </location>
</feature>
<evidence type="ECO:0000313" key="6">
    <source>
        <dbReference type="EMBL" id="CAG7658467.1"/>
    </source>
</evidence>
<feature type="compositionally biased region" description="Pro residues" evidence="4">
    <location>
        <begin position="131"/>
        <end position="141"/>
    </location>
</feature>
<gene>
    <name evidence="6" type="ORF">SBRY_90274</name>
</gene>
<reference evidence="6" key="1">
    <citation type="submission" date="2021-06" db="EMBL/GenBank/DDBJ databases">
        <authorList>
            <person name="Arsene-Ploetze F."/>
        </authorList>
    </citation>
    <scope>NUCLEOTIDE SEQUENCE</scope>
    <source>
        <strain evidence="6">SBRY1</strain>
    </source>
</reference>
<keyword evidence="3" id="KW-0804">Transcription</keyword>
<organism evidence="6 7">
    <name type="scientific">Actinacidiphila bryophytorum</name>
    <dbReference type="NCBI Taxonomy" id="1436133"/>
    <lineage>
        <taxon>Bacteria</taxon>
        <taxon>Bacillati</taxon>
        <taxon>Actinomycetota</taxon>
        <taxon>Actinomycetes</taxon>
        <taxon>Kitasatosporales</taxon>
        <taxon>Streptomycetaceae</taxon>
        <taxon>Actinacidiphila</taxon>
    </lineage>
</organism>
<feature type="domain" description="HTH cro/C1-type" evidence="5">
    <location>
        <begin position="31"/>
        <end position="84"/>
    </location>
</feature>
<dbReference type="CDD" id="cd00093">
    <property type="entry name" value="HTH_XRE"/>
    <property type="match status" value="1"/>
</dbReference>
<sequence>MPTEDELFSAVDALLDEVAAAEALPPPAERRRLREAAGLSQAQVAAAVDTRREAVGNWESGRTDPRPPQRAAYARLLEGLATRFPAPAAPPAPEPAPAVRPVVRAAPAAPPAPDPAPAPAEAAAPATPAAPRAPEPAPTPAAEPVAPTAPAAVPEPAVAEAPRAAPASPSRPRSAARPQLARRTQPRKPAAATGTATDPRFVNGPLGVLDGDGSLYCAGGLVLPCPAASVPDLVEWTLAEARLGAARLHRSGKDSDPLVVLTAGAAARLGLPERLADRRQMRLPDDHKVVRQIARAKWQLTRRGFGPWARVYRPASGGERRCVQLAVLPWDALDARAWGSAGELPPAELARVLTAYAARVLTPRGSTAVAGLELMSALRPPTRAVKDEATGTWVPGPVPGSLTRAFDPAPPEAPDEHPVVAALHPRAHQRDEAEVLDEEAFDWIRGADLLTDAECAKPFAVGVDVNTAFLAAANRLVVGLSGPEHVRAPRFDKSVPGCWLVDLSGIETDPRLPSPFTPHGGRPTGPAWYATPTVAYAQELVDTFGLPVEVRPAEAYVRREAGPYLDPWYKHLTDAYKLTMADLGVTADLSPYDFLTAMERHKQGDPGMAAVLSAVKSTVKGGIGKLRERPQGAGYRPGERWPALERPTWRPDIRAAVIAAARVNMHRKLVRTALATQSGPPPAGSVVFGDDALLPVALLSDCAVYPSPGPSPLDVLPYGTDGKPAPGTFRLGVSPGMVKHEGTQPLFWAVELMEQQYNPARHIKGDGAQDDGE</sequence>
<dbReference type="AlphaFoldDB" id="A0A9W4H7X5"/>
<evidence type="ECO:0000256" key="3">
    <source>
        <dbReference type="ARBA" id="ARBA00023163"/>
    </source>
</evidence>
<dbReference type="Gene3D" id="1.10.260.40">
    <property type="entry name" value="lambda repressor-like DNA-binding domains"/>
    <property type="match status" value="1"/>
</dbReference>
<evidence type="ECO:0000256" key="2">
    <source>
        <dbReference type="ARBA" id="ARBA00023125"/>
    </source>
</evidence>
<dbReference type="EMBL" id="CAJVAX010000023">
    <property type="protein sequence ID" value="CAG7658467.1"/>
    <property type="molecule type" value="Genomic_DNA"/>
</dbReference>
<feature type="compositionally biased region" description="Pro residues" evidence="4">
    <location>
        <begin position="108"/>
        <end position="118"/>
    </location>
</feature>
<dbReference type="InterPro" id="IPR010982">
    <property type="entry name" value="Lambda_DNA-bd_dom_sf"/>
</dbReference>
<evidence type="ECO:0000256" key="4">
    <source>
        <dbReference type="SAM" id="MobiDB-lite"/>
    </source>
</evidence>
<dbReference type="SMART" id="SM00530">
    <property type="entry name" value="HTH_XRE"/>
    <property type="match status" value="1"/>
</dbReference>
<keyword evidence="1" id="KW-0805">Transcription regulation</keyword>
<evidence type="ECO:0000259" key="5">
    <source>
        <dbReference type="PROSITE" id="PS50943"/>
    </source>
</evidence>
<protein>
    <submittedName>
        <fullName evidence="6">Helix-turn-helix domain-containing protein</fullName>
    </submittedName>
</protein>
<name>A0A9W4H7X5_9ACTN</name>
<comment type="caution">
    <text evidence="6">The sequence shown here is derived from an EMBL/GenBank/DDBJ whole genome shotgun (WGS) entry which is preliminary data.</text>
</comment>
<keyword evidence="7" id="KW-1185">Reference proteome</keyword>
<dbReference type="PROSITE" id="PS50943">
    <property type="entry name" value="HTH_CROC1"/>
    <property type="match status" value="1"/>
</dbReference>
<dbReference type="RefSeq" id="WP_205048178.1">
    <property type="nucleotide sequence ID" value="NZ_CAJVAX010000023.1"/>
</dbReference>
<dbReference type="SUPFAM" id="SSF47413">
    <property type="entry name" value="lambda repressor-like DNA-binding domains"/>
    <property type="match status" value="1"/>
</dbReference>
<dbReference type="PANTHER" id="PTHR36511:SF3">
    <property type="entry name" value="ANTITOXIN HIGA-2"/>
    <property type="match status" value="1"/>
</dbReference>
<dbReference type="Pfam" id="PF01381">
    <property type="entry name" value="HTH_3"/>
    <property type="match status" value="1"/>
</dbReference>
<dbReference type="InterPro" id="IPR052359">
    <property type="entry name" value="HTH-type_reg/antitoxin"/>
</dbReference>